<feature type="compositionally biased region" description="Basic and acidic residues" evidence="2">
    <location>
        <begin position="291"/>
        <end position="301"/>
    </location>
</feature>
<evidence type="ECO:0000256" key="1">
    <source>
        <dbReference type="SAM" id="Coils"/>
    </source>
</evidence>
<sequence length="767" mass="80183">MDGGPSRAFQGLELKSCSPTGPPRPRSAPAHRPVHSTPHHGAGASVLPSLSAGPQPSHTTLRARGARISSPVTWRGGDCVGPSQTPAQWQGLPQRAGFISTLAVPPENTPQGLGPVGWPWGISEGVQAGGGGPQRALPDGQGQEVTPTPFLAPLGLQNKLLELNSERCRDAQRVEELCAKNHQLREQQKALKENVRVLENRLRAGLCDRCMVTQELARKKQQEFENSLLQNLQHAVLLSEVRPGLPGPGTALAHPPCLCLPSGVRLKPQYREGASDPPSPLLLPSPGARKAAIEKTSGGREEAEDDHPGGSPQRGGAVRDKRPESWAPLRSPLRISNQLHGTIAVVRPGSQACSADRGSTNGTPALPLTGSSPPSPPNEHSLPLDSFLRAARHPVMTYESLKRSLRADRLCLLNRHLALHLQSPHGGPQVPASAPSGPRPQGLKAGDAEAWEEPMGPLGLRGGPVDMRHPRLEGQQLRAQGRMGSARLRGPPPPGGTPPSPPVSSDSEGPQGEAALSGGGHTQPTGPGSPRGKEATATQDYVPDKPLDLSERGRGRDAPKPPDQPGSLSPPAAHTPSPEPPHGAEPPAQPVPWGLSNGTKGARAPEAEGPPSPADPSQALPGPHPNVPSPSGTGDEARGRPKPPPHPHRPDADGHPGRMSAWGQEHLARPPSNRTSPAPVSGASRNASAPLAQTLPTGPWARTQHHCEGDTDCCLPPNLGLLSTASKKPPPGRRNPGEPLTAHEGSGSPRDPEDGSPPPSNGSWEET</sequence>
<feature type="region of interest" description="Disordered" evidence="2">
    <location>
        <begin position="127"/>
        <end position="146"/>
    </location>
</feature>
<dbReference type="GeneTree" id="ENSGT00530000063835"/>
<dbReference type="PANTHER" id="PTHR15107">
    <property type="entry name" value="RETINOBLASTOMA BINDING PROTEIN 8"/>
    <property type="match status" value="1"/>
</dbReference>
<feature type="compositionally biased region" description="Pro residues" evidence="2">
    <location>
        <begin position="490"/>
        <end position="502"/>
    </location>
</feature>
<feature type="compositionally biased region" description="Polar residues" evidence="2">
    <location>
        <begin position="672"/>
        <end position="687"/>
    </location>
</feature>
<feature type="compositionally biased region" description="Polar residues" evidence="2">
    <location>
        <begin position="351"/>
        <end position="363"/>
    </location>
</feature>
<feature type="region of interest" description="Disordered" evidence="2">
    <location>
        <begin position="350"/>
        <end position="381"/>
    </location>
</feature>
<dbReference type="InterPro" id="IPR033316">
    <property type="entry name" value="RBBP8-like"/>
</dbReference>
<feature type="compositionally biased region" description="Pro residues" evidence="2">
    <location>
        <begin position="577"/>
        <end position="590"/>
    </location>
</feature>
<reference evidence="4" key="1">
    <citation type="journal article" date="2019" name="bioRxiv">
        <title>Long live the king: chromosome-level assembly of the lion (Panthera leo) using linked-read, Hi-C, and long read data.</title>
        <authorList>
            <person name="Armstrong E.E."/>
            <person name="Taylor R.W."/>
            <person name="Miller D.E."/>
            <person name="Kaelin C."/>
            <person name="Barsh G."/>
            <person name="Hadly E.A."/>
            <person name="Petrov D."/>
        </authorList>
    </citation>
    <scope>NUCLEOTIDE SEQUENCE [LARGE SCALE GENOMIC DNA]</scope>
</reference>
<dbReference type="Ensembl" id="ENSPLOT00000023924.1">
    <property type="protein sequence ID" value="ENSPLOP00000021659.1"/>
    <property type="gene ID" value="ENSPLOG00000015816.1"/>
</dbReference>
<feature type="compositionally biased region" description="Basic and acidic residues" evidence="2">
    <location>
        <begin position="542"/>
        <end position="560"/>
    </location>
</feature>
<organism evidence="4 5">
    <name type="scientific">Panthera leo</name>
    <name type="common">Lion</name>
    <dbReference type="NCBI Taxonomy" id="9689"/>
    <lineage>
        <taxon>Eukaryota</taxon>
        <taxon>Metazoa</taxon>
        <taxon>Chordata</taxon>
        <taxon>Craniata</taxon>
        <taxon>Vertebrata</taxon>
        <taxon>Euteleostomi</taxon>
        <taxon>Mammalia</taxon>
        <taxon>Eutheria</taxon>
        <taxon>Laurasiatheria</taxon>
        <taxon>Carnivora</taxon>
        <taxon>Feliformia</taxon>
        <taxon>Felidae</taxon>
        <taxon>Pantherinae</taxon>
        <taxon>Panthera</taxon>
    </lineage>
</organism>
<dbReference type="OMA" id="RCQVTQE"/>
<feature type="region of interest" description="Disordered" evidence="2">
    <location>
        <begin position="478"/>
        <end position="767"/>
    </location>
</feature>
<dbReference type="InterPro" id="IPR019518">
    <property type="entry name" value="CtIP_N"/>
</dbReference>
<feature type="region of interest" description="Disordered" evidence="2">
    <location>
        <begin position="422"/>
        <end position="445"/>
    </location>
</feature>
<dbReference type="AlphaFoldDB" id="A0A8C8XQ04"/>
<keyword evidence="5" id="KW-1185">Reference proteome</keyword>
<name>A0A8C8XQ04_PANLE</name>
<feature type="coiled-coil region" evidence="1">
    <location>
        <begin position="174"/>
        <end position="201"/>
    </location>
</feature>
<feature type="region of interest" description="Disordered" evidence="2">
    <location>
        <begin position="1"/>
        <end position="64"/>
    </location>
</feature>
<evidence type="ECO:0000259" key="3">
    <source>
        <dbReference type="Pfam" id="PF10482"/>
    </source>
</evidence>
<feature type="domain" description="DNA endonuclease Ctp1 N-terminal" evidence="3">
    <location>
        <begin position="155"/>
        <end position="240"/>
    </location>
</feature>
<accession>A0A8C8XQ04</accession>
<evidence type="ECO:0000313" key="5">
    <source>
        <dbReference type="Proteomes" id="UP000694399"/>
    </source>
</evidence>
<reference evidence="4" key="2">
    <citation type="submission" date="2025-08" db="UniProtKB">
        <authorList>
            <consortium name="Ensembl"/>
        </authorList>
    </citation>
    <scope>IDENTIFICATION</scope>
</reference>
<evidence type="ECO:0000256" key="2">
    <source>
        <dbReference type="SAM" id="MobiDB-lite"/>
    </source>
</evidence>
<reference evidence="4" key="3">
    <citation type="submission" date="2025-09" db="UniProtKB">
        <authorList>
            <consortium name="Ensembl"/>
        </authorList>
    </citation>
    <scope>IDENTIFICATION</scope>
</reference>
<dbReference type="PANTHER" id="PTHR15107:SF3">
    <property type="entry name" value="RBBP8 N-TERMINAL-LIKE PROTEIN"/>
    <property type="match status" value="1"/>
</dbReference>
<protein>
    <recommendedName>
        <fullName evidence="3">DNA endonuclease Ctp1 N-terminal domain-containing protein</fullName>
    </recommendedName>
</protein>
<feature type="region of interest" description="Disordered" evidence="2">
    <location>
        <begin position="269"/>
        <end position="333"/>
    </location>
</feature>
<keyword evidence="1" id="KW-0175">Coiled coil</keyword>
<proteinExistence type="predicted"/>
<dbReference type="Proteomes" id="UP000694399">
    <property type="component" value="Chromosome B1"/>
</dbReference>
<evidence type="ECO:0000313" key="4">
    <source>
        <dbReference type="Ensembl" id="ENSPLOP00000021659.1"/>
    </source>
</evidence>
<dbReference type="Pfam" id="PF10482">
    <property type="entry name" value="CtIP_N"/>
    <property type="match status" value="1"/>
</dbReference>